<protein>
    <submittedName>
        <fullName evidence="1">PGAP1 family protein</fullName>
    </submittedName>
</protein>
<dbReference type="OrthoDB" id="556502at2"/>
<dbReference type="EMBL" id="AFNV02000011">
    <property type="protein sequence ID" value="ERJ19271.1"/>
    <property type="molecule type" value="Genomic_DNA"/>
</dbReference>
<dbReference type="STRING" id="1033802.SSPSH_001880"/>
<dbReference type="SUPFAM" id="SSF53474">
    <property type="entry name" value="alpha/beta-Hydrolases"/>
    <property type="match status" value="1"/>
</dbReference>
<reference evidence="1 2" key="2">
    <citation type="journal article" date="2013" name="PLoS ONE">
        <title>INDIGO - INtegrated Data Warehouse of MIcrobial GenOmes with Examples from the Red Sea Extremophiles.</title>
        <authorList>
            <person name="Alam I."/>
            <person name="Antunes A."/>
            <person name="Kamau A.A."/>
            <person name="Ba Alawi W."/>
            <person name="Kalkatawi M."/>
            <person name="Stingl U."/>
            <person name="Bajic V.B."/>
        </authorList>
    </citation>
    <scope>NUCLEOTIDE SEQUENCE [LARGE SCALE GENOMIC DNA]</scope>
    <source>
        <strain evidence="1 2">E1L3A</strain>
    </source>
</reference>
<proteinExistence type="predicted"/>
<evidence type="ECO:0000313" key="1">
    <source>
        <dbReference type="EMBL" id="ERJ19271.1"/>
    </source>
</evidence>
<reference evidence="1 2" key="1">
    <citation type="journal article" date="2011" name="J. Bacteriol.">
        <title>Genome sequence of Salinisphaera shabanensis, a gammaproteobacterium from the harsh, variable environment of the brine-seawater interface of the Shaban Deep in the Red Sea.</title>
        <authorList>
            <person name="Antunes A."/>
            <person name="Alam I."/>
            <person name="Bajic V.B."/>
            <person name="Stingl U."/>
        </authorList>
    </citation>
    <scope>NUCLEOTIDE SEQUENCE [LARGE SCALE GENOMIC DNA]</scope>
    <source>
        <strain evidence="1 2">E1L3A</strain>
    </source>
</reference>
<gene>
    <name evidence="1" type="ORF">SSPSH_001880</name>
</gene>
<name>U2E666_9GAMM</name>
<comment type="caution">
    <text evidence="1">The sequence shown here is derived from an EMBL/GenBank/DDBJ whole genome shotgun (WGS) entry which is preliminary data.</text>
</comment>
<accession>U2E666</accession>
<evidence type="ECO:0000313" key="2">
    <source>
        <dbReference type="Proteomes" id="UP000006242"/>
    </source>
</evidence>
<dbReference type="RefSeq" id="WP_006914870.1">
    <property type="nucleotide sequence ID" value="NZ_AFNV02000011.1"/>
</dbReference>
<keyword evidence="2" id="KW-1185">Reference proteome</keyword>
<dbReference type="AlphaFoldDB" id="U2E666"/>
<sequence>MSSISKHPYHPIIYVRGFAATQSEIEDTVADPYMGFNIGSTKARVAWTGDVKRFYFESPLVRLMSDHKYQDVFVEGDDLVAAEHSQLRIPYQCIVIYRYYDEASQDFGDASVTPPIEHFARGLDRLISRLRDKVCANPDNGVSPDDFRVYLVAHSMGGLVCRAFLQNPELGSAPARRAVDKFFTYATPHNGIDLRIVRNVPGWFSFGDVNNFNRKRMAGYLALPEGPDVSRVVNFPADRVFNLVGTNARDYTAVRGLSAWAAGEASDGLVRIDNATTHGLDAQGNEVSSPRAFVNRSHSGYYGIVNSEEGYQNLTRFLFGGMRVDGHLDIDAITLPTEVRKELDAGHKVRASYQFEIVVTLRGCQWEMTRRMAREQSAIFRTFDALFPVDADGRRTPDRRQSPHLFSAFLDPGKSVKASKSISFGFDLKVLVPDYEVDGIAFLKRHYEGGFIYRDLILVEAIPDKEAPSGWRAKYGFQSTNPGKPGISATGHDMNQMENDPDGLRFEIPIEQNTQPGLRGRLRIEARRWA</sequence>
<dbReference type="eggNOG" id="COG1075">
    <property type="taxonomic scope" value="Bacteria"/>
</dbReference>
<organism evidence="1 2">
    <name type="scientific">Salinisphaera shabanensis E1L3A</name>
    <dbReference type="NCBI Taxonomy" id="1033802"/>
    <lineage>
        <taxon>Bacteria</taxon>
        <taxon>Pseudomonadati</taxon>
        <taxon>Pseudomonadota</taxon>
        <taxon>Gammaproteobacteria</taxon>
        <taxon>Salinisphaerales</taxon>
        <taxon>Salinisphaeraceae</taxon>
        <taxon>Salinisphaera</taxon>
    </lineage>
</organism>
<dbReference type="Proteomes" id="UP000006242">
    <property type="component" value="Unassembled WGS sequence"/>
</dbReference>
<dbReference type="Gene3D" id="3.40.50.1820">
    <property type="entry name" value="alpha/beta hydrolase"/>
    <property type="match status" value="1"/>
</dbReference>
<dbReference type="InterPro" id="IPR029058">
    <property type="entry name" value="AB_hydrolase_fold"/>
</dbReference>